<evidence type="ECO:0000256" key="14">
    <source>
        <dbReference type="ARBA" id="ARBA00048359"/>
    </source>
</evidence>
<keyword evidence="19" id="KW-1185">Reference proteome</keyword>
<dbReference type="GO" id="GO:0005524">
    <property type="term" value="F:ATP binding"/>
    <property type="evidence" value="ECO:0007669"/>
    <property type="project" value="UniProtKB-UniRule"/>
</dbReference>
<dbReference type="GO" id="GO:0002161">
    <property type="term" value="F:aminoacyl-tRNA deacylase activity"/>
    <property type="evidence" value="ECO:0007669"/>
    <property type="project" value="InterPro"/>
</dbReference>
<dbReference type="OrthoDB" id="9810365at2"/>
<keyword evidence="8 15" id="KW-0547">Nucleotide-binding</keyword>
<dbReference type="SUPFAM" id="SSF52374">
    <property type="entry name" value="Nucleotidylyl transferase"/>
    <property type="match status" value="1"/>
</dbReference>
<keyword evidence="5 15" id="KW-0963">Cytoplasm</keyword>
<comment type="subcellular location">
    <subcellularLocation>
        <location evidence="2 15">Cytoplasm</location>
    </subcellularLocation>
</comment>
<evidence type="ECO:0000256" key="15">
    <source>
        <dbReference type="HAMAP-Rule" id="MF_02003"/>
    </source>
</evidence>
<evidence type="ECO:0000313" key="19">
    <source>
        <dbReference type="Proteomes" id="UP000070080"/>
    </source>
</evidence>
<dbReference type="HAMAP" id="MF_02003">
    <property type="entry name" value="Ile_tRNA_synth_type2"/>
    <property type="match status" value="1"/>
</dbReference>
<evidence type="ECO:0000313" key="18">
    <source>
        <dbReference type="EMBL" id="KXB42424.1"/>
    </source>
</evidence>
<dbReference type="GO" id="GO:0004822">
    <property type="term" value="F:isoleucine-tRNA ligase activity"/>
    <property type="evidence" value="ECO:0007669"/>
    <property type="project" value="UniProtKB-UniRule"/>
</dbReference>
<evidence type="ECO:0000256" key="1">
    <source>
        <dbReference type="ARBA" id="ARBA00001947"/>
    </source>
</evidence>
<feature type="short sequence motif" description="'KMSKS' region" evidence="15">
    <location>
        <begin position="596"/>
        <end position="600"/>
    </location>
</feature>
<dbReference type="STRING" id="1497955.HMPREF1872_00095"/>
<feature type="domain" description="Methionyl/Valyl/Leucyl/Isoleucyl-tRNA synthetase anticodon-binding" evidence="17">
    <location>
        <begin position="682"/>
        <end position="833"/>
    </location>
</feature>
<accession>A0A133YGV0</accession>
<dbReference type="InterPro" id="IPR013155">
    <property type="entry name" value="M/V/L/I-tRNA-synth_anticd-bd"/>
</dbReference>
<evidence type="ECO:0000256" key="11">
    <source>
        <dbReference type="ARBA" id="ARBA00022917"/>
    </source>
</evidence>
<dbReference type="SUPFAM" id="SSF47323">
    <property type="entry name" value="Anticodon-binding domain of a subclass of class I aminoacyl-tRNA synthetases"/>
    <property type="match status" value="1"/>
</dbReference>
<evidence type="ECO:0000256" key="2">
    <source>
        <dbReference type="ARBA" id="ARBA00004496"/>
    </source>
</evidence>
<comment type="similarity">
    <text evidence="3 15">Belongs to the class-I aminoacyl-tRNA synthetase family. IleS type 2 subfamily.</text>
</comment>
<dbReference type="InterPro" id="IPR002300">
    <property type="entry name" value="aa-tRNA-synth_Ia"/>
</dbReference>
<dbReference type="FunFam" id="3.40.50.620:FF:000063">
    <property type="entry name" value="Isoleucine--tRNA ligase"/>
    <property type="match status" value="1"/>
</dbReference>
<comment type="caution">
    <text evidence="18">The sequence shown here is derived from an EMBL/GenBank/DDBJ whole genome shotgun (WGS) entry which is preliminary data.</text>
</comment>
<evidence type="ECO:0000256" key="13">
    <source>
        <dbReference type="ARBA" id="ARBA00025217"/>
    </source>
</evidence>
<feature type="short sequence motif" description="'HIGH' region" evidence="15">
    <location>
        <begin position="48"/>
        <end position="58"/>
    </location>
</feature>
<dbReference type="InterPro" id="IPR023586">
    <property type="entry name" value="Ile-tRNA-ligase_type2"/>
</dbReference>
<comment type="domain">
    <text evidence="15">IleRS has two distinct active sites: one for aminoacylation and one for editing. The misactivated valine is translocated from the active site to the editing site, which sterically excludes the correctly activated isoleucine. The single editing site contains two valyl binding pockets, one specific for each substrate (Val-AMP or Val-tRNA(Ile)).</text>
</comment>
<dbReference type="Pfam" id="PF19302">
    <property type="entry name" value="DUF5915"/>
    <property type="match status" value="1"/>
</dbReference>
<dbReference type="Pfam" id="PF00133">
    <property type="entry name" value="tRNA-synt_1"/>
    <property type="match status" value="1"/>
</dbReference>
<dbReference type="CDD" id="cd07961">
    <property type="entry name" value="Anticodon_Ia_Ile_ABEc"/>
    <property type="match status" value="1"/>
</dbReference>
<dbReference type="Pfam" id="PF08264">
    <property type="entry name" value="Anticodon_1"/>
    <property type="match status" value="1"/>
</dbReference>
<dbReference type="PRINTS" id="PR00984">
    <property type="entry name" value="TRNASYNTHILE"/>
</dbReference>
<dbReference type="NCBIfam" id="TIGR00392">
    <property type="entry name" value="ileS"/>
    <property type="match status" value="1"/>
</dbReference>
<comment type="cofactor">
    <cofactor evidence="1 15">
        <name>Zn(2+)</name>
        <dbReference type="ChEBI" id="CHEBI:29105"/>
    </cofactor>
</comment>
<dbReference type="EMBL" id="LSCV01000002">
    <property type="protein sequence ID" value="KXB42424.1"/>
    <property type="molecule type" value="Genomic_DNA"/>
</dbReference>
<dbReference type="InterPro" id="IPR009008">
    <property type="entry name" value="Val/Leu/Ile-tRNA-synth_edit"/>
</dbReference>
<evidence type="ECO:0000256" key="8">
    <source>
        <dbReference type="ARBA" id="ARBA00022741"/>
    </source>
</evidence>
<protein>
    <recommendedName>
        <fullName evidence="15">Isoleucine--tRNA ligase</fullName>
        <ecNumber evidence="15">6.1.1.5</ecNumber>
    </recommendedName>
    <alternativeName>
        <fullName evidence="15">Isoleucyl-tRNA synthetase</fullName>
        <shortName evidence="15">IleRS</shortName>
    </alternativeName>
</protein>
<feature type="domain" description="Aminoacyl-tRNA synthetase class Ia" evidence="16">
    <location>
        <begin position="18"/>
        <end position="627"/>
    </location>
</feature>
<evidence type="ECO:0000256" key="9">
    <source>
        <dbReference type="ARBA" id="ARBA00022833"/>
    </source>
</evidence>
<evidence type="ECO:0000256" key="7">
    <source>
        <dbReference type="ARBA" id="ARBA00022723"/>
    </source>
</evidence>
<dbReference type="InterPro" id="IPR001412">
    <property type="entry name" value="aa-tRNA-synth_I_CS"/>
</dbReference>
<evidence type="ECO:0000259" key="16">
    <source>
        <dbReference type="Pfam" id="PF00133"/>
    </source>
</evidence>
<comment type="function">
    <text evidence="13 15">Catalyzes the attachment of isoleucine to tRNA(Ile). As IleRS can inadvertently accommodate and process structurally similar amino acids such as valine, to avoid such errors it has two additional distinct tRNA(Ile)-dependent editing activities. One activity is designated as 'pretransfer' editing and involves the hydrolysis of activated Val-AMP. The other activity is designated 'posttransfer' editing and involves deacylation of mischarged Val-tRNA(Ile).</text>
</comment>
<name>A0A133YGV0_9FIRM</name>
<dbReference type="Proteomes" id="UP000070080">
    <property type="component" value="Unassembled WGS sequence"/>
</dbReference>
<comment type="subunit">
    <text evidence="4 15">Monomer.</text>
</comment>
<keyword evidence="9 15" id="KW-0862">Zinc</keyword>
<evidence type="ECO:0000259" key="17">
    <source>
        <dbReference type="Pfam" id="PF08264"/>
    </source>
</evidence>
<keyword evidence="12 15" id="KW-0030">Aminoacyl-tRNA synthetase</keyword>
<evidence type="ECO:0000256" key="6">
    <source>
        <dbReference type="ARBA" id="ARBA00022598"/>
    </source>
</evidence>
<evidence type="ECO:0000256" key="5">
    <source>
        <dbReference type="ARBA" id="ARBA00022490"/>
    </source>
</evidence>
<dbReference type="GO" id="GO:0006428">
    <property type="term" value="P:isoleucyl-tRNA aminoacylation"/>
    <property type="evidence" value="ECO:0007669"/>
    <property type="project" value="UniProtKB-UniRule"/>
</dbReference>
<dbReference type="GO" id="GO:0008270">
    <property type="term" value="F:zinc ion binding"/>
    <property type="evidence" value="ECO:0007669"/>
    <property type="project" value="UniProtKB-UniRule"/>
</dbReference>
<proteinExistence type="inferred from homology"/>
<evidence type="ECO:0000256" key="12">
    <source>
        <dbReference type="ARBA" id="ARBA00023146"/>
    </source>
</evidence>
<dbReference type="Gene3D" id="3.90.740.10">
    <property type="entry name" value="Valyl/Leucyl/Isoleucyl-tRNA synthetase, editing domain"/>
    <property type="match status" value="1"/>
</dbReference>
<dbReference type="InterPro" id="IPR014729">
    <property type="entry name" value="Rossmann-like_a/b/a_fold"/>
</dbReference>
<dbReference type="AlphaFoldDB" id="A0A133YGV0"/>
<comment type="catalytic activity">
    <reaction evidence="14 15">
        <text>tRNA(Ile) + L-isoleucine + ATP = L-isoleucyl-tRNA(Ile) + AMP + diphosphate</text>
        <dbReference type="Rhea" id="RHEA:11060"/>
        <dbReference type="Rhea" id="RHEA-COMP:9666"/>
        <dbReference type="Rhea" id="RHEA-COMP:9695"/>
        <dbReference type="ChEBI" id="CHEBI:30616"/>
        <dbReference type="ChEBI" id="CHEBI:33019"/>
        <dbReference type="ChEBI" id="CHEBI:58045"/>
        <dbReference type="ChEBI" id="CHEBI:78442"/>
        <dbReference type="ChEBI" id="CHEBI:78528"/>
        <dbReference type="ChEBI" id="CHEBI:456215"/>
        <dbReference type="EC" id="6.1.1.5"/>
    </reaction>
</comment>
<dbReference type="FunFam" id="3.40.50.620:FF:000075">
    <property type="entry name" value="Isoleucine--tRNA ligase"/>
    <property type="match status" value="1"/>
</dbReference>
<evidence type="ECO:0000256" key="4">
    <source>
        <dbReference type="ARBA" id="ARBA00011245"/>
    </source>
</evidence>
<gene>
    <name evidence="15" type="primary">ileS</name>
    <name evidence="18" type="ORF">HMPREF1872_00095</name>
</gene>
<dbReference type="EC" id="6.1.1.5" evidence="15"/>
<dbReference type="PANTHER" id="PTHR42780:SF1">
    <property type="entry name" value="ISOLEUCINE--TRNA LIGASE, CYTOPLASMIC"/>
    <property type="match status" value="1"/>
</dbReference>
<evidence type="ECO:0000256" key="3">
    <source>
        <dbReference type="ARBA" id="ARBA00007078"/>
    </source>
</evidence>
<sequence>MYPKLNADMKFSEREEKRLQIWKQQNLAEKLLKLNSDGPDFTIYDGPPTANGKPHIGHILTRSIKDCIPRWKRMQGYNVAFKAGWDTHGLPVELEVEKELNLDGKGEIEDYGVANFIQKCKESVWRYKDLWQEMSERVAYSADMQHPYVNYENYYIESEWYLLQQIWQKGLLYKGHKILPYCPRCGTSLSSHEVAQGYKDVKENSVIVRFSLKNAENTYILAWTTTPWTLPSNAALCVNPDIDYVKVNMGDEFLYLAKARLESVLGEKDYTIVEEYKGSDLVGLEYEPLFPFAKDMVAKSKQKAWYVVSGDYVTVTDGTGIVHIAPAFGEDDAQIGRNFDLPTIQFVDLRGQLTPECGKFAGVFCKKADPMVIDDLQERSLLFAVLPFTHSYPHCWRCDTPLIYYARSGWFIAMTKVRDQLLKNNQSVNWLPENIKDGRFGNFLENVVDWALSRERYWGTPLPVWQCPDLHRYCIGSIAELKKMSPDCPDDIELHKPFIDSVHITCPECQQLMTRVPEVIDTWFDSGAMFFAQYHYPFENKEYFAKHFPADFISEAQDQTRGWFYSLLAISTLLRQQSPYKNVICLGLVLDKNGIKMSKHKGNVVQPQAILDGPGADAVRWYFYANSNPWLPSRFSLDTVTELQGKFMSTLWNTLAFYTLYAEIDKYDPFTAKSDVTLQPIDKWALSKLNSLVKKVNACLSEYQLTPAARSIQDFVDELSNWYVRRNRERFWASANDDSKLAAYRTLFTILETLSRLLAPFTPFLADEMWHVLYAPKAEGTYPESVHLATYPQADMSLIDLDLEKEMDLIRQLVNLGRSARNVSQVKNRQPLSEMRVVGLTGEEISAENQEQIKDELNVKLLVFQTDATDLLDYTFKPQLRLLGRRFGKELNDLKASLAKLNGTAAYAELKQNAYITVEVNDRQEKLTEEELLIESKQKAGLATVSEGALTVALNLELTPELEEEGLYREFVSKVQNLRKQRDYNVTDKISVKYASAAVIHSMLENYRQTIMFEIQANVLTEVKESELSKAEKFDLNGHTLLADIGVIA</sequence>
<evidence type="ECO:0000256" key="10">
    <source>
        <dbReference type="ARBA" id="ARBA00022840"/>
    </source>
</evidence>
<dbReference type="InterPro" id="IPR033709">
    <property type="entry name" value="Anticodon_Ile_ABEc"/>
</dbReference>
<dbReference type="PROSITE" id="PS00178">
    <property type="entry name" value="AA_TRNA_LIGASE_I"/>
    <property type="match status" value="1"/>
</dbReference>
<dbReference type="RefSeq" id="WP_066712346.1">
    <property type="nucleotide sequence ID" value="NZ_JARFNM010000001.1"/>
</dbReference>
<dbReference type="PATRIC" id="fig|1497955.3.peg.95"/>
<keyword evidence="6 15" id="KW-0436">Ligase</keyword>
<dbReference type="Gene3D" id="1.10.730.10">
    <property type="entry name" value="Isoleucyl-tRNA Synthetase, Domain 1"/>
    <property type="match status" value="1"/>
</dbReference>
<feature type="binding site" evidence="15">
    <location>
        <position position="599"/>
    </location>
    <ligand>
        <name>ATP</name>
        <dbReference type="ChEBI" id="CHEBI:30616"/>
    </ligand>
</feature>
<dbReference type="GO" id="GO:0000049">
    <property type="term" value="F:tRNA binding"/>
    <property type="evidence" value="ECO:0007669"/>
    <property type="project" value="InterPro"/>
</dbReference>
<dbReference type="Gene3D" id="3.40.50.620">
    <property type="entry name" value="HUPs"/>
    <property type="match status" value="2"/>
</dbReference>
<dbReference type="CDD" id="cd00818">
    <property type="entry name" value="IleRS_core"/>
    <property type="match status" value="1"/>
</dbReference>
<dbReference type="GO" id="GO:0005737">
    <property type="term" value="C:cytoplasm"/>
    <property type="evidence" value="ECO:0007669"/>
    <property type="project" value="UniProtKB-SubCell"/>
</dbReference>
<keyword evidence="11 15" id="KW-0648">Protein biosynthesis</keyword>
<dbReference type="PANTHER" id="PTHR42780">
    <property type="entry name" value="SOLEUCYL-TRNA SYNTHETASE"/>
    <property type="match status" value="1"/>
</dbReference>
<keyword evidence="10 15" id="KW-0067">ATP-binding</keyword>
<dbReference type="InterPro" id="IPR009080">
    <property type="entry name" value="tRNAsynth_Ia_anticodon-bd"/>
</dbReference>
<keyword evidence="7 15" id="KW-0479">Metal-binding</keyword>
<dbReference type="InterPro" id="IPR002301">
    <property type="entry name" value="Ile-tRNA-ligase"/>
</dbReference>
<reference evidence="19" key="1">
    <citation type="submission" date="2016-01" db="EMBL/GenBank/DDBJ databases">
        <authorList>
            <person name="Mitreva M."/>
            <person name="Pepin K.H."/>
            <person name="Mihindukulasuriya K.A."/>
            <person name="Fulton R."/>
            <person name="Fronick C."/>
            <person name="O'Laughlin M."/>
            <person name="Miner T."/>
            <person name="Herter B."/>
            <person name="Rosa B.A."/>
            <person name="Cordes M."/>
            <person name="Tomlinson C."/>
            <person name="Wollam A."/>
            <person name="Palsikar V.B."/>
            <person name="Mardis E.R."/>
            <person name="Wilson R.K."/>
        </authorList>
    </citation>
    <scope>NUCLEOTIDE SEQUENCE [LARGE SCALE GENOMIC DNA]</scope>
    <source>
        <strain evidence="19">KA00274</strain>
    </source>
</reference>
<organism evidence="18 19">
    <name type="scientific">Amygdalobacter nucleatus</name>
    <dbReference type="NCBI Taxonomy" id="3029274"/>
    <lineage>
        <taxon>Bacteria</taxon>
        <taxon>Bacillati</taxon>
        <taxon>Bacillota</taxon>
        <taxon>Clostridia</taxon>
        <taxon>Eubacteriales</taxon>
        <taxon>Oscillospiraceae</taxon>
        <taxon>Amygdalobacter</taxon>
    </lineage>
</organism>
<dbReference type="SUPFAM" id="SSF50677">
    <property type="entry name" value="ValRS/IleRS/LeuRS editing domain"/>
    <property type="match status" value="1"/>
</dbReference>